<dbReference type="GO" id="GO:0043565">
    <property type="term" value="F:sequence-specific DNA binding"/>
    <property type="evidence" value="ECO:0007669"/>
    <property type="project" value="InterPro"/>
</dbReference>
<comment type="subcellular location">
    <subcellularLocation>
        <location evidence="1">Nucleus</location>
    </subcellularLocation>
</comment>
<evidence type="ECO:0000313" key="9">
    <source>
        <dbReference type="EMBL" id="KAF8397860.1"/>
    </source>
</evidence>
<dbReference type="InterPro" id="IPR045314">
    <property type="entry name" value="bZIP_plant_GBF1"/>
</dbReference>
<feature type="region of interest" description="Disordered" evidence="7">
    <location>
        <begin position="1"/>
        <end position="49"/>
    </location>
</feature>
<feature type="compositionally biased region" description="Low complexity" evidence="7">
    <location>
        <begin position="27"/>
        <end position="48"/>
    </location>
</feature>
<proteinExistence type="inferred from homology"/>
<feature type="compositionally biased region" description="Basic residues" evidence="7">
    <location>
        <begin position="89"/>
        <end position="100"/>
    </location>
</feature>
<dbReference type="CDD" id="cd14702">
    <property type="entry name" value="bZIP_plant_GBF1"/>
    <property type="match status" value="1"/>
</dbReference>
<comment type="similarity">
    <text evidence="2">Belongs to the bZIP family.</text>
</comment>
<evidence type="ECO:0000256" key="7">
    <source>
        <dbReference type="SAM" id="MobiDB-lite"/>
    </source>
</evidence>
<feature type="compositionally biased region" description="Basic and acidic residues" evidence="7">
    <location>
        <begin position="101"/>
        <end position="110"/>
    </location>
</feature>
<accession>A0A834Z1Y5</accession>
<keyword evidence="6" id="KW-0539">Nucleus</keyword>
<dbReference type="AlphaFoldDB" id="A0A834Z1Y5"/>
<keyword evidence="10" id="KW-1185">Reference proteome</keyword>
<evidence type="ECO:0000256" key="4">
    <source>
        <dbReference type="ARBA" id="ARBA00023125"/>
    </source>
</evidence>
<reference evidence="9 10" key="1">
    <citation type="submission" date="2020-04" db="EMBL/GenBank/DDBJ databases">
        <title>Plant Genome Project.</title>
        <authorList>
            <person name="Zhang R.-G."/>
        </authorList>
    </citation>
    <scope>NUCLEOTIDE SEQUENCE [LARGE SCALE GENOMIC DNA]</scope>
    <source>
        <strain evidence="9">YNK0</strain>
        <tissue evidence="9">Leaf</tissue>
    </source>
</reference>
<sequence>MAASVDRQNREEDEVSLQKENLNGERCSGSCSSSSSSSSSTTFSGGDSQCRADRMVKIELEAARALANFAQLALLKIENPSGESDKKWGNKGRRSRKRVKHESPGRDWGKNLESSETQSSTRRPSDLAQERSIDQQRHKKMCKNVIMKTVKVEQNAELPRPSLMSSTSCASFGGGKSRQYLTEDEKEARRLRRILANRESARQTIRRRQALCEELSRKAADLAWDNKNMKQSGAVSKLLLSSASEFQSSALSHFLSYKEKELAMKEFRLLEDTNKHLKAQMAKKIKAEVVETTEEPASTHMESPTSSSTKLPLLVYNGPPITPLLWPSIIQHNNPIQTQPVPQNAVSSKDPMPADGKLYPSHEQGSPLNLNGPRIPIYILTCPWFFPHGNGPHPHHPKSCGQGDNRDEDFNKQQDVGSSSKAMGNVEKMQPSLPIKVKTDASCFTEAKPTNNLLETAVQVQPVGGQLLGPHPKGVILMPAPLRSLRPSFIVKDENGLQPDSTPKEEAVPSTDDHILNAFSVNSQGLSTYPSKKLVDAAAAAEARKRRKELTKLKNLHGRQLRMHC</sequence>
<dbReference type="SMART" id="SM00338">
    <property type="entry name" value="BRLZ"/>
    <property type="match status" value="1"/>
</dbReference>
<dbReference type="Proteomes" id="UP000655225">
    <property type="component" value="Unassembled WGS sequence"/>
</dbReference>
<evidence type="ECO:0000259" key="8">
    <source>
        <dbReference type="SMART" id="SM00338"/>
    </source>
</evidence>
<keyword evidence="3" id="KW-0805">Transcription regulation</keyword>
<comment type="caution">
    <text evidence="9">The sequence shown here is derived from an EMBL/GenBank/DDBJ whole genome shotgun (WGS) entry which is preliminary data.</text>
</comment>
<dbReference type="GO" id="GO:0005634">
    <property type="term" value="C:nucleus"/>
    <property type="evidence" value="ECO:0007669"/>
    <property type="project" value="UniProtKB-SubCell"/>
</dbReference>
<dbReference type="PANTHER" id="PTHR45967">
    <property type="entry name" value="G-BOX-BINDING FACTOR 3-RELATED"/>
    <property type="match status" value="1"/>
</dbReference>
<evidence type="ECO:0000256" key="5">
    <source>
        <dbReference type="ARBA" id="ARBA00023163"/>
    </source>
</evidence>
<keyword evidence="4" id="KW-0238">DNA-binding</keyword>
<feature type="compositionally biased region" description="Polar residues" evidence="7">
    <location>
        <begin position="413"/>
        <end position="422"/>
    </location>
</feature>
<dbReference type="GO" id="GO:0003700">
    <property type="term" value="F:DNA-binding transcription factor activity"/>
    <property type="evidence" value="ECO:0007669"/>
    <property type="project" value="InterPro"/>
</dbReference>
<gene>
    <name evidence="9" type="ORF">HHK36_016785</name>
</gene>
<keyword evidence="5" id="KW-0804">Transcription</keyword>
<evidence type="ECO:0000256" key="1">
    <source>
        <dbReference type="ARBA" id="ARBA00004123"/>
    </source>
</evidence>
<feature type="compositionally biased region" description="Polar residues" evidence="7">
    <location>
        <begin position="112"/>
        <end position="122"/>
    </location>
</feature>
<feature type="domain" description="BZIP" evidence="8">
    <location>
        <begin position="185"/>
        <end position="248"/>
    </location>
</feature>
<name>A0A834Z1Y5_TETSI</name>
<evidence type="ECO:0000256" key="3">
    <source>
        <dbReference type="ARBA" id="ARBA00023015"/>
    </source>
</evidence>
<evidence type="ECO:0000313" key="10">
    <source>
        <dbReference type="Proteomes" id="UP000655225"/>
    </source>
</evidence>
<dbReference type="EMBL" id="JABCRI010000011">
    <property type="protein sequence ID" value="KAF8397860.1"/>
    <property type="molecule type" value="Genomic_DNA"/>
</dbReference>
<protein>
    <recommendedName>
        <fullName evidence="8">BZIP domain-containing protein</fullName>
    </recommendedName>
</protein>
<evidence type="ECO:0000256" key="2">
    <source>
        <dbReference type="ARBA" id="ARBA00007163"/>
    </source>
</evidence>
<feature type="region of interest" description="Disordered" evidence="7">
    <location>
        <begin position="393"/>
        <end position="423"/>
    </location>
</feature>
<evidence type="ECO:0000256" key="6">
    <source>
        <dbReference type="ARBA" id="ARBA00023242"/>
    </source>
</evidence>
<feature type="compositionally biased region" description="Basic and acidic residues" evidence="7">
    <location>
        <begin position="123"/>
        <end position="136"/>
    </location>
</feature>
<feature type="region of interest" description="Disordered" evidence="7">
    <location>
        <begin position="340"/>
        <end position="367"/>
    </location>
</feature>
<dbReference type="OrthoDB" id="1928614at2759"/>
<dbReference type="PANTHER" id="PTHR45967:SF28">
    <property type="entry name" value="BASIC-LEUCINE ZIPPER (BZIP) TRANSCRIPTION FACTOR FAMILY PROTEIN"/>
    <property type="match status" value="1"/>
</dbReference>
<dbReference type="InterPro" id="IPR044827">
    <property type="entry name" value="GBF-like"/>
</dbReference>
<organism evidence="9 10">
    <name type="scientific">Tetracentron sinense</name>
    <name type="common">Spur-leaf</name>
    <dbReference type="NCBI Taxonomy" id="13715"/>
    <lineage>
        <taxon>Eukaryota</taxon>
        <taxon>Viridiplantae</taxon>
        <taxon>Streptophyta</taxon>
        <taxon>Embryophyta</taxon>
        <taxon>Tracheophyta</taxon>
        <taxon>Spermatophyta</taxon>
        <taxon>Magnoliopsida</taxon>
        <taxon>Trochodendrales</taxon>
        <taxon>Trochodendraceae</taxon>
        <taxon>Tetracentron</taxon>
    </lineage>
</organism>
<dbReference type="OMA" id="CWPSIVQ"/>
<feature type="region of interest" description="Disordered" evidence="7">
    <location>
        <begin position="80"/>
        <end position="138"/>
    </location>
</feature>
<dbReference type="InterPro" id="IPR004827">
    <property type="entry name" value="bZIP"/>
</dbReference>